<comment type="caution">
    <text evidence="3">The sequence shown here is derived from an EMBL/GenBank/DDBJ whole genome shotgun (WGS) entry which is preliminary data.</text>
</comment>
<accession>A0A418V7U1</accession>
<sequence length="299" mass="32590">MKRRLKLILVFTLLALPAMSSSVPISANLSGKIVDWPADLKGGEVRLMDWETDAAYATGTVDAQGNFTLKLPELKDKQDNLSAISELLTEKSNYGVGCVGTGKAEPANGKYREFQLILNVDGKDYGDITLNSSANQFPKKGDAWSALLFFTQPVKLEGKITCPTPYSNAEFHGTYPAGWSQVRQEVVQDPKTTRIRASYNAAAPLTGMQWRLFSEFGGVGMNLKKDTLMVDFVREGGPAALAGVQAGDELLSVDGQKVTVMEEALQAIRGEPNTKVVLLVNRDGQEMTFEITRALVRVP</sequence>
<evidence type="ECO:0000313" key="4">
    <source>
        <dbReference type="Proteomes" id="UP000286287"/>
    </source>
</evidence>
<keyword evidence="4" id="KW-1185">Reference proteome</keyword>
<dbReference type="OrthoDB" id="71458at2"/>
<dbReference type="InterPro" id="IPR036034">
    <property type="entry name" value="PDZ_sf"/>
</dbReference>
<dbReference type="SMART" id="SM00228">
    <property type="entry name" value="PDZ"/>
    <property type="match status" value="1"/>
</dbReference>
<name>A0A418V7U1_9DEIO</name>
<feature type="chain" id="PRO_5019299076" evidence="1">
    <location>
        <begin position="28"/>
        <end position="299"/>
    </location>
</feature>
<evidence type="ECO:0000256" key="1">
    <source>
        <dbReference type="SAM" id="SignalP"/>
    </source>
</evidence>
<reference evidence="3 4" key="1">
    <citation type="submission" date="2018-09" db="EMBL/GenBank/DDBJ databases">
        <authorList>
            <person name="Zhu H."/>
        </authorList>
    </citation>
    <scope>NUCLEOTIDE SEQUENCE [LARGE SCALE GENOMIC DNA]</scope>
    <source>
        <strain evidence="3 4">K2S05-167</strain>
    </source>
</reference>
<organism evidence="3 4">
    <name type="scientific">Deinococcus cavernae</name>
    <dbReference type="NCBI Taxonomy" id="2320857"/>
    <lineage>
        <taxon>Bacteria</taxon>
        <taxon>Thermotogati</taxon>
        <taxon>Deinococcota</taxon>
        <taxon>Deinococci</taxon>
        <taxon>Deinococcales</taxon>
        <taxon>Deinococcaceae</taxon>
        <taxon>Deinococcus</taxon>
    </lineage>
</organism>
<gene>
    <name evidence="3" type="ORF">D3875_11935</name>
</gene>
<evidence type="ECO:0000313" key="3">
    <source>
        <dbReference type="EMBL" id="RJF72155.1"/>
    </source>
</evidence>
<proteinExistence type="predicted"/>
<dbReference type="InterPro" id="IPR001478">
    <property type="entry name" value="PDZ"/>
</dbReference>
<dbReference type="Gene3D" id="2.30.42.10">
    <property type="match status" value="1"/>
</dbReference>
<dbReference type="EMBL" id="QYUJ01000014">
    <property type="protein sequence ID" value="RJF72155.1"/>
    <property type="molecule type" value="Genomic_DNA"/>
</dbReference>
<dbReference type="RefSeq" id="WP_119764006.1">
    <property type="nucleotide sequence ID" value="NZ_QYUJ01000014.1"/>
</dbReference>
<dbReference type="AlphaFoldDB" id="A0A418V7U1"/>
<evidence type="ECO:0000259" key="2">
    <source>
        <dbReference type="PROSITE" id="PS50106"/>
    </source>
</evidence>
<feature type="domain" description="PDZ" evidence="2">
    <location>
        <begin position="217"/>
        <end position="283"/>
    </location>
</feature>
<keyword evidence="1" id="KW-0732">Signal</keyword>
<feature type="signal peptide" evidence="1">
    <location>
        <begin position="1"/>
        <end position="27"/>
    </location>
</feature>
<protein>
    <submittedName>
        <fullName evidence="3">PDZ domain-containing protein</fullName>
    </submittedName>
</protein>
<dbReference type="PROSITE" id="PS50106">
    <property type="entry name" value="PDZ"/>
    <property type="match status" value="1"/>
</dbReference>
<dbReference type="CDD" id="cd06782">
    <property type="entry name" value="cpPDZ_CPP-like"/>
    <property type="match status" value="1"/>
</dbReference>
<dbReference type="Pfam" id="PF17820">
    <property type="entry name" value="PDZ_6"/>
    <property type="match status" value="1"/>
</dbReference>
<dbReference type="Proteomes" id="UP000286287">
    <property type="component" value="Unassembled WGS sequence"/>
</dbReference>
<dbReference type="SUPFAM" id="SSF50156">
    <property type="entry name" value="PDZ domain-like"/>
    <property type="match status" value="1"/>
</dbReference>
<dbReference type="InterPro" id="IPR041489">
    <property type="entry name" value="PDZ_6"/>
</dbReference>